<proteinExistence type="predicted"/>
<dbReference type="Proteomes" id="UP000516446">
    <property type="component" value="Chromosome"/>
</dbReference>
<dbReference type="AlphaFoldDB" id="A0A7H1MMN4"/>
<evidence type="ECO:0000313" key="2">
    <source>
        <dbReference type="Proteomes" id="UP000516446"/>
    </source>
</evidence>
<keyword evidence="2" id="KW-1185">Reference proteome</keyword>
<evidence type="ECO:0000313" key="1">
    <source>
        <dbReference type="EMBL" id="QNT64720.1"/>
    </source>
</evidence>
<name>A0A7H1MMN4_9LACO</name>
<accession>A0A7H1MMN4</accession>
<reference evidence="1 2" key="1">
    <citation type="submission" date="2019-08" db="EMBL/GenBank/DDBJ databases">
        <authorList>
            <person name="Chang H.C."/>
            <person name="Mun S.Y."/>
        </authorList>
    </citation>
    <scope>NUCLEOTIDE SEQUENCE [LARGE SCALE GENOMIC DNA]</scope>
    <source>
        <strain evidence="1 2">SK</strain>
    </source>
</reference>
<organism evidence="1 2">
    <name type="scientific">Weissella koreensis</name>
    <dbReference type="NCBI Taxonomy" id="165096"/>
    <lineage>
        <taxon>Bacteria</taxon>
        <taxon>Bacillati</taxon>
        <taxon>Bacillota</taxon>
        <taxon>Bacilli</taxon>
        <taxon>Lactobacillales</taxon>
        <taxon>Lactobacillaceae</taxon>
        <taxon>Weissella</taxon>
    </lineage>
</organism>
<dbReference type="RefSeq" id="WP_013989685.1">
    <property type="nucleotide sequence ID" value="NZ_CP026847.1"/>
</dbReference>
<evidence type="ECO:0008006" key="3">
    <source>
        <dbReference type="Google" id="ProtNLM"/>
    </source>
</evidence>
<dbReference type="GO" id="GO:0004190">
    <property type="term" value="F:aspartic-type endopeptidase activity"/>
    <property type="evidence" value="ECO:0007669"/>
    <property type="project" value="InterPro"/>
</dbReference>
<protein>
    <recommendedName>
        <fullName evidence="3">Prepilin peptidase</fullName>
    </recommendedName>
</protein>
<dbReference type="EMBL" id="CP043431">
    <property type="protein sequence ID" value="QNT64720.1"/>
    <property type="molecule type" value="Genomic_DNA"/>
</dbReference>
<gene>
    <name evidence="1" type="ORF">FY536_05375</name>
</gene>
<dbReference type="GO" id="GO:0016020">
    <property type="term" value="C:membrane"/>
    <property type="evidence" value="ECO:0007669"/>
    <property type="project" value="InterPro"/>
</dbReference>
<sequence>MLIVIFCLLILFTYQDIRYYAISSWFGMPIIWMYGLNYDLNKLLLALPIYFSLLYLNRCEKYIGNGDIDIFFIQFLYLTFEQWLACIQLSCFFGILLSLFLKSKKIPLIPCITASFGLIIFFNWL</sequence>